<dbReference type="CDD" id="cd02043">
    <property type="entry name" value="serpinP_plants"/>
    <property type="match status" value="1"/>
</dbReference>
<evidence type="ECO:0000256" key="2">
    <source>
        <dbReference type="RuleBase" id="RU000411"/>
    </source>
</evidence>
<accession>A0AB40C6G7</accession>
<dbReference type="PROSITE" id="PS00284">
    <property type="entry name" value="SERPIN"/>
    <property type="match status" value="1"/>
</dbReference>
<dbReference type="InterPro" id="IPR023795">
    <property type="entry name" value="Serpin_CS"/>
</dbReference>
<keyword evidence="4" id="KW-1185">Reference proteome</keyword>
<dbReference type="GO" id="GO:0004867">
    <property type="term" value="F:serine-type endopeptidase inhibitor activity"/>
    <property type="evidence" value="ECO:0007669"/>
    <property type="project" value="InterPro"/>
</dbReference>
<dbReference type="InterPro" id="IPR023796">
    <property type="entry name" value="Serpin_dom"/>
</dbReference>
<dbReference type="InterPro" id="IPR042185">
    <property type="entry name" value="Serpin_sf_2"/>
</dbReference>
<dbReference type="PANTHER" id="PTHR11461">
    <property type="entry name" value="SERINE PROTEASE INHIBITOR, SERPIN"/>
    <property type="match status" value="1"/>
</dbReference>
<name>A0AB40C6G7_DIOCR</name>
<dbReference type="Gene3D" id="3.30.497.10">
    <property type="entry name" value="Antithrombin, subunit I, domain 2"/>
    <property type="match status" value="1"/>
</dbReference>
<organism evidence="4 5">
    <name type="scientific">Dioscorea cayennensis subsp. rotundata</name>
    <name type="common">White Guinea yam</name>
    <name type="synonym">Dioscorea rotundata</name>
    <dbReference type="NCBI Taxonomy" id="55577"/>
    <lineage>
        <taxon>Eukaryota</taxon>
        <taxon>Viridiplantae</taxon>
        <taxon>Streptophyta</taxon>
        <taxon>Embryophyta</taxon>
        <taxon>Tracheophyta</taxon>
        <taxon>Spermatophyta</taxon>
        <taxon>Magnoliopsida</taxon>
        <taxon>Liliopsida</taxon>
        <taxon>Dioscoreales</taxon>
        <taxon>Dioscoreaceae</taxon>
        <taxon>Dioscorea</taxon>
    </lineage>
</organism>
<protein>
    <submittedName>
        <fullName evidence="5">Serpin-ZXB-like</fullName>
    </submittedName>
</protein>
<evidence type="ECO:0000256" key="1">
    <source>
        <dbReference type="ARBA" id="ARBA00009500"/>
    </source>
</evidence>
<dbReference type="SUPFAM" id="SSF56574">
    <property type="entry name" value="Serpins"/>
    <property type="match status" value="1"/>
</dbReference>
<dbReference type="Gene3D" id="2.30.39.10">
    <property type="entry name" value="Alpha-1-antitrypsin, domain 1"/>
    <property type="match status" value="1"/>
</dbReference>
<evidence type="ECO:0000259" key="3">
    <source>
        <dbReference type="SMART" id="SM00093"/>
    </source>
</evidence>
<dbReference type="AlphaFoldDB" id="A0AB40C6G7"/>
<dbReference type="SMART" id="SM00093">
    <property type="entry name" value="SERPIN"/>
    <property type="match status" value="1"/>
</dbReference>
<comment type="similarity">
    <text evidence="1 2">Belongs to the serpin family.</text>
</comment>
<dbReference type="Pfam" id="PF00079">
    <property type="entry name" value="Serpin"/>
    <property type="match status" value="1"/>
</dbReference>
<dbReference type="RefSeq" id="XP_039134099.1">
    <property type="nucleotide sequence ID" value="XM_039278165.1"/>
</dbReference>
<evidence type="ECO:0000313" key="5">
    <source>
        <dbReference type="RefSeq" id="XP_039134099.1"/>
    </source>
</evidence>
<feature type="domain" description="Serpin" evidence="3">
    <location>
        <begin position="14"/>
        <end position="380"/>
    </location>
</feature>
<gene>
    <name evidence="5" type="primary">LOC120271480</name>
</gene>
<dbReference type="InterPro" id="IPR036186">
    <property type="entry name" value="Serpin_sf"/>
</dbReference>
<evidence type="ECO:0000313" key="4">
    <source>
        <dbReference type="Proteomes" id="UP001515500"/>
    </source>
</evidence>
<dbReference type="InterPro" id="IPR000215">
    <property type="entry name" value="Serpin_fam"/>
</dbReference>
<dbReference type="Proteomes" id="UP001515500">
    <property type="component" value="Chromosome 2"/>
</dbReference>
<proteinExistence type="inferred from homology"/>
<reference evidence="5" key="1">
    <citation type="submission" date="2025-08" db="UniProtKB">
        <authorList>
            <consortium name="RefSeq"/>
        </authorList>
    </citation>
    <scope>IDENTIFICATION</scope>
</reference>
<sequence length="383" mass="42723">MADQCMLVGEKEGMKAATNESNFIYSPMSIRAALSLAALGAKRETLNQMLSFLGYDTIANLKAASARLVHVIKTSDSDHDSGPELSFVNGIWFDQSKFLMPEFLQVAASVYKAFTECVDFNQPNKVTKEVNDWVEKETNGKIKDLIPINSMSPLDQVILCNALHFKGAWQHKFNKSQTRDKTFHLLNGNTIQTPFMTSKQDQFITSFSGFSVLRLPFRQTRDFSRSFSMNIILPNDTTGFIPLMQRISNEPNFINQHTPKMQMSVGMFMVPKFKVSFGFEVSQVLKDLGMELPFNGDADFTGMALGLNGRCDLSLNRMHHKASIEVDEDGAEADAATAVVFQMQQCSIRPVNFVADHPFMFAVVEDLSGAVLFLGHVVNPLNA</sequence>
<dbReference type="PANTHER" id="PTHR11461:SF203">
    <property type="entry name" value="SERPIN-Z12-RELATED"/>
    <property type="match status" value="1"/>
</dbReference>
<dbReference type="GO" id="GO:0005615">
    <property type="term" value="C:extracellular space"/>
    <property type="evidence" value="ECO:0007669"/>
    <property type="project" value="InterPro"/>
</dbReference>
<dbReference type="GeneID" id="120271480"/>
<dbReference type="InterPro" id="IPR042178">
    <property type="entry name" value="Serpin_sf_1"/>
</dbReference>